<gene>
    <name evidence="2" type="ORF">EI545_20675</name>
</gene>
<evidence type="ECO:0000313" key="3">
    <source>
        <dbReference type="Proteomes" id="UP000282002"/>
    </source>
</evidence>
<evidence type="ECO:0000313" key="2">
    <source>
        <dbReference type="EMBL" id="AZL61366.1"/>
    </source>
</evidence>
<geneLocation type="plasmid" evidence="2">
    <name>unnamed1</name>
</geneLocation>
<dbReference type="RefSeq" id="WP_125327848.1">
    <property type="nucleotide sequence ID" value="NZ_CP034329.1"/>
</dbReference>
<dbReference type="EMBL" id="CP034329">
    <property type="protein sequence ID" value="AZL61366.1"/>
    <property type="molecule type" value="Genomic_DNA"/>
</dbReference>
<dbReference type="Proteomes" id="UP000282002">
    <property type="component" value="Plasmid unnamed1"/>
</dbReference>
<dbReference type="AlphaFoldDB" id="A0A3S8UCN6"/>
<dbReference type="OrthoDB" id="7834776at2"/>
<keyword evidence="3" id="KW-1185">Reference proteome</keyword>
<dbReference type="GeneID" id="39686126"/>
<dbReference type="KEGG" id="taw:EI545_20675"/>
<name>A0A3S8UCN6_9RHOB</name>
<sequence length="224" mass="24294">MSRFRLPARVAPSPAAEEPGLQNSAARLRSSREVQSRILAERRAPEQGGNVEGVKAQLPDMTTEHLADPEFAGKREGESRQSQSPASPPECAASGLAKPRKEKLVVLFRLPLAAEKQLEQIPGAGDVTPAYMLRAFAKEARAELRRLLAEDDLAPHVDEAKRIFTMAASDMAVGEPMTVYAQGSAIRAMHAALDDPWLIEPRATIVGAFLAAIASQLIEARRVR</sequence>
<protein>
    <submittedName>
        <fullName evidence="2">Uncharacterized protein</fullName>
    </submittedName>
</protein>
<reference evidence="2 3" key="1">
    <citation type="submission" date="2018-12" db="EMBL/GenBank/DDBJ databases">
        <title>Complete genome sequencing of Tabrizicola sp. K13M18.</title>
        <authorList>
            <person name="Bae J.-W."/>
        </authorList>
    </citation>
    <scope>NUCLEOTIDE SEQUENCE [LARGE SCALE GENOMIC DNA]</scope>
    <source>
        <strain evidence="2 3">K13M18</strain>
        <plasmid evidence="2 3">unnamed1</plasmid>
    </source>
</reference>
<accession>A0A3S8UCN6</accession>
<feature type="compositionally biased region" description="Basic and acidic residues" evidence="1">
    <location>
        <begin position="30"/>
        <end position="45"/>
    </location>
</feature>
<evidence type="ECO:0000256" key="1">
    <source>
        <dbReference type="SAM" id="MobiDB-lite"/>
    </source>
</evidence>
<feature type="region of interest" description="Disordered" evidence="1">
    <location>
        <begin position="1"/>
        <end position="96"/>
    </location>
</feature>
<keyword evidence="2" id="KW-0614">Plasmid</keyword>
<proteinExistence type="predicted"/>
<feature type="compositionally biased region" description="Basic and acidic residues" evidence="1">
    <location>
        <begin position="62"/>
        <end position="79"/>
    </location>
</feature>
<organism evidence="2 3">
    <name type="scientific">Tabrizicola piscis</name>
    <dbReference type="NCBI Taxonomy" id="2494374"/>
    <lineage>
        <taxon>Bacteria</taxon>
        <taxon>Pseudomonadati</taxon>
        <taxon>Pseudomonadota</taxon>
        <taxon>Alphaproteobacteria</taxon>
        <taxon>Rhodobacterales</taxon>
        <taxon>Paracoccaceae</taxon>
        <taxon>Tabrizicola</taxon>
    </lineage>
</organism>